<feature type="coiled-coil region" evidence="1">
    <location>
        <begin position="182"/>
        <end position="209"/>
    </location>
</feature>
<evidence type="ECO:0000313" key="5">
    <source>
        <dbReference type="Proteomes" id="UP000673375"/>
    </source>
</evidence>
<keyword evidence="2" id="KW-1133">Transmembrane helix</keyword>
<dbReference type="PANTHER" id="PTHR41259:SF1">
    <property type="entry name" value="DOUBLE-STRAND BREAK REPAIR RAD50 ATPASE, PUTATIVE-RELATED"/>
    <property type="match status" value="1"/>
</dbReference>
<organism evidence="4 5">
    <name type="scientific">Enterococcus larvae</name>
    <dbReference type="NCBI Taxonomy" id="2794352"/>
    <lineage>
        <taxon>Bacteria</taxon>
        <taxon>Bacillati</taxon>
        <taxon>Bacillota</taxon>
        <taxon>Bacilli</taxon>
        <taxon>Lactobacillales</taxon>
        <taxon>Enterococcaceae</taxon>
        <taxon>Enterococcus</taxon>
    </lineage>
</organism>
<evidence type="ECO:0000259" key="3">
    <source>
        <dbReference type="Pfam" id="PF13514"/>
    </source>
</evidence>
<comment type="caution">
    <text evidence="4">The sequence shown here is derived from an EMBL/GenBank/DDBJ whole genome shotgun (WGS) entry which is preliminary data.</text>
</comment>
<gene>
    <name evidence="4" type="ORF">I6N96_13255</name>
</gene>
<feature type="transmembrane region" description="Helical" evidence="2">
    <location>
        <begin position="457"/>
        <end position="476"/>
    </location>
</feature>
<accession>A0ABS4CNC1</accession>
<dbReference type="RefSeq" id="WP_209558031.1">
    <property type="nucleotide sequence ID" value="NZ_JAEDXU010000007.1"/>
</dbReference>
<feature type="domain" description="YhaN AAA" evidence="3">
    <location>
        <begin position="1"/>
        <end position="203"/>
    </location>
</feature>
<name>A0ABS4CNC1_9ENTE</name>
<keyword evidence="2" id="KW-0472">Membrane</keyword>
<protein>
    <submittedName>
        <fullName evidence="4">AAA family ATPase</fullName>
    </submittedName>
</protein>
<evidence type="ECO:0000313" key="4">
    <source>
        <dbReference type="EMBL" id="MBP1047244.1"/>
    </source>
</evidence>
<dbReference type="SUPFAM" id="SSF52540">
    <property type="entry name" value="P-loop containing nucleoside triphosphate hydrolases"/>
    <property type="match status" value="1"/>
</dbReference>
<dbReference type="EMBL" id="JAEDXU010000007">
    <property type="protein sequence ID" value="MBP1047244.1"/>
    <property type="molecule type" value="Genomic_DNA"/>
</dbReference>
<proteinExistence type="predicted"/>
<keyword evidence="2" id="KW-0812">Transmembrane</keyword>
<keyword evidence="1" id="KW-0175">Coiled coil</keyword>
<dbReference type="Proteomes" id="UP000673375">
    <property type="component" value="Unassembled WGS sequence"/>
</dbReference>
<dbReference type="Gene3D" id="3.40.50.300">
    <property type="entry name" value="P-loop containing nucleotide triphosphate hydrolases"/>
    <property type="match status" value="2"/>
</dbReference>
<reference evidence="4 5" key="1">
    <citation type="submission" date="2020-12" db="EMBL/GenBank/DDBJ databases">
        <title>Vagococcus allomyrinae sp. nov. and Enterococcus lavae sp. nov., isolated from the larvae of Allomyrina dichotoma.</title>
        <authorList>
            <person name="Lee S.D."/>
        </authorList>
    </citation>
    <scope>NUCLEOTIDE SEQUENCE [LARGE SCALE GENOMIC DNA]</scope>
    <source>
        <strain evidence="4 5">BWM-S5</strain>
    </source>
</reference>
<feature type="transmembrane region" description="Helical" evidence="2">
    <location>
        <begin position="431"/>
        <end position="451"/>
    </location>
</feature>
<evidence type="ECO:0000256" key="2">
    <source>
        <dbReference type="SAM" id="Phobius"/>
    </source>
</evidence>
<dbReference type="InterPro" id="IPR027417">
    <property type="entry name" value="P-loop_NTPase"/>
</dbReference>
<keyword evidence="5" id="KW-1185">Reference proteome</keyword>
<evidence type="ECO:0000256" key="1">
    <source>
        <dbReference type="SAM" id="Coils"/>
    </source>
</evidence>
<dbReference type="Pfam" id="PF13514">
    <property type="entry name" value="AAA_27"/>
    <property type="match status" value="1"/>
</dbReference>
<dbReference type="PANTHER" id="PTHR41259">
    <property type="entry name" value="DOUBLE-STRAND BREAK REPAIR RAD50 ATPASE, PUTATIVE-RELATED"/>
    <property type="match status" value="1"/>
</dbReference>
<feature type="coiled-coil region" evidence="1">
    <location>
        <begin position="272"/>
        <end position="303"/>
    </location>
</feature>
<dbReference type="InterPro" id="IPR038734">
    <property type="entry name" value="YhaN_AAA"/>
</dbReference>
<sequence>MKILSIEIVGFGKWQQKTITFSDSNQLIYGRNEAGKSTVYQFIQAILFGFPTKGKKRKNYIPKGGGSYGGRLWLEHPVYGKVQVERFKELNKGQAKVYMGEQVGDEALLTKILHPLTKELFQTVFTFQQEQLTELEKLDEEELQRSLLALGISGSDQMLKVREAYSKNAQDIYKTKGIRPLLNVQLESYQELIEKIRRKEEEEKEFNGITAAVVETEQAIVEQRAGVIQTKNQLETIEKQLSNYPLFEEWRRLNDGHADIEIVVDQEEKEQLLSLYQEYKFLKEEQERLNRSIQERVVSHERSPEYLFYLNEEEYIKAFLDKRYTISKLLSEIEWKAQSVQQNQQEMLALEQKWGWSEQDPPRLFFEEGQLVELREGIVSRKVQLQMEEENLLSFKESIRAQEKNLEDFEAVHQSVFQRDRKGKRSSQSRSVPIVLLAAVAVLFLIGGVLVSSPLRWLLIGLGVLSAVAAVGLVFMPKKTTEDQVKKQWQQKLSNLDHLNEQLFQTKGKIAQLQEEDQNLQSYIVKQTKENHLGKMDRLEYWMNHKEEIKRYLLLINTNQELKRQLEEDKGTADQWLRQTERFVSWLPIVGKGLAERVSIVSDFADEMEQIRFSQGNQIDIYTKQSLKEIREKQQRVLEDAHPLLYKYQILALEDVLGKMQAYTQNESVGDRLEELQHLLKGIYTEDVSEQQLLTRKYELSAALAAAEDEVYRLQKEEQRLAYNRQRMIEDGTLDSLYQEQEKIRAEIEELAVDWSGYRLAEQLVMDLLTELSDQQLPSLLKHAVNYFRLLTDQAYTAIQLVDGKLQLEKLSGQRFAVYDLSTGTKDQLIMAIRFAFLSLQGEKSVFPIMIDDGWLHYDNERKRQLARLFQLFGETQQIICFSSDQEMVSYYQENKQLVVQLEGKKDEENS</sequence>